<feature type="compositionally biased region" description="Acidic residues" evidence="3">
    <location>
        <begin position="1"/>
        <end position="10"/>
    </location>
</feature>
<proteinExistence type="inferred from homology"/>
<dbReference type="Proteomes" id="UP000826234">
    <property type="component" value="Unassembled WGS sequence"/>
</dbReference>
<accession>A0ABQ7SX53</accession>
<sequence>MFDQLGDEQTWDQKASETAKKWAGKCKGETSPIEERVVDGIYCGENILITSNPTSWSNVIQDWSRKAVNFRYGHGPINDINLSDVYTQV</sequence>
<keyword evidence="5" id="KW-1185">Reference proteome</keyword>
<feature type="region of interest" description="Disordered" evidence="3">
    <location>
        <begin position="1"/>
        <end position="25"/>
    </location>
</feature>
<evidence type="ECO:0000313" key="4">
    <source>
        <dbReference type="EMBL" id="KAH0621814.1"/>
    </source>
</evidence>
<organism evidence="4 5">
    <name type="scientific">Phrynosoma platyrhinos</name>
    <name type="common">Desert horned lizard</name>
    <dbReference type="NCBI Taxonomy" id="52577"/>
    <lineage>
        <taxon>Eukaryota</taxon>
        <taxon>Metazoa</taxon>
        <taxon>Chordata</taxon>
        <taxon>Craniata</taxon>
        <taxon>Vertebrata</taxon>
        <taxon>Euteleostomi</taxon>
        <taxon>Lepidosauria</taxon>
        <taxon>Squamata</taxon>
        <taxon>Bifurcata</taxon>
        <taxon>Unidentata</taxon>
        <taxon>Episquamata</taxon>
        <taxon>Toxicofera</taxon>
        <taxon>Iguania</taxon>
        <taxon>Phrynosomatidae</taxon>
        <taxon>Phrynosomatinae</taxon>
        <taxon>Phrynosoma</taxon>
    </lineage>
</organism>
<dbReference type="EMBL" id="JAIPUX010003289">
    <property type="protein sequence ID" value="KAH0621814.1"/>
    <property type="molecule type" value="Genomic_DNA"/>
</dbReference>
<keyword evidence="2" id="KW-1015">Disulfide bond</keyword>
<evidence type="ECO:0000256" key="1">
    <source>
        <dbReference type="ARBA" id="ARBA00009923"/>
    </source>
</evidence>
<dbReference type="SUPFAM" id="SSF55797">
    <property type="entry name" value="PR-1-like"/>
    <property type="match status" value="1"/>
</dbReference>
<name>A0ABQ7SX53_PHRPL</name>
<reference evidence="4 5" key="1">
    <citation type="journal article" date="2022" name="Gigascience">
        <title>A chromosome-level genome assembly and annotation of the desert horned lizard, Phrynosoma platyrhinos, provides insight into chromosomal rearrangements among reptiles.</title>
        <authorList>
            <person name="Koochekian N."/>
            <person name="Ascanio A."/>
            <person name="Farleigh K."/>
            <person name="Card D.C."/>
            <person name="Schield D.R."/>
            <person name="Castoe T.A."/>
            <person name="Jezkova T."/>
        </authorList>
    </citation>
    <scope>NUCLEOTIDE SEQUENCE [LARGE SCALE GENOMIC DNA]</scope>
    <source>
        <strain evidence="4">NK-2021</strain>
    </source>
</reference>
<evidence type="ECO:0000256" key="3">
    <source>
        <dbReference type="SAM" id="MobiDB-lite"/>
    </source>
</evidence>
<evidence type="ECO:0000313" key="5">
    <source>
        <dbReference type="Proteomes" id="UP000826234"/>
    </source>
</evidence>
<evidence type="ECO:0000256" key="2">
    <source>
        <dbReference type="ARBA" id="ARBA00023157"/>
    </source>
</evidence>
<comment type="caution">
    <text evidence="4">The sequence shown here is derived from an EMBL/GenBank/DDBJ whole genome shotgun (WGS) entry which is preliminary data.</text>
</comment>
<gene>
    <name evidence="4" type="ORF">JD844_023452</name>
</gene>
<comment type="similarity">
    <text evidence="1">Belongs to the CRISP family.</text>
</comment>
<dbReference type="InterPro" id="IPR035940">
    <property type="entry name" value="CAP_sf"/>
</dbReference>
<dbReference type="Gene3D" id="3.40.33.10">
    <property type="entry name" value="CAP"/>
    <property type="match status" value="1"/>
</dbReference>
<protein>
    <submittedName>
        <fullName evidence="4">Uncharacterized protein</fullName>
    </submittedName>
</protein>